<dbReference type="PANTHER" id="PTHR42870:SF1">
    <property type="entry name" value="NON-SPECIFIC LIPID-TRANSFER PROTEIN-LIKE 2"/>
    <property type="match status" value="1"/>
</dbReference>
<proteinExistence type="predicted"/>
<accession>X1MY41</accession>
<gene>
    <name evidence="2" type="ORF">S06H3_49571</name>
</gene>
<dbReference type="GO" id="GO:0016746">
    <property type="term" value="F:acyltransferase activity"/>
    <property type="evidence" value="ECO:0007669"/>
    <property type="project" value="InterPro"/>
</dbReference>
<dbReference type="EMBL" id="BARV01031307">
    <property type="protein sequence ID" value="GAI36213.1"/>
    <property type="molecule type" value="Genomic_DNA"/>
</dbReference>
<name>X1MY41_9ZZZZ</name>
<dbReference type="Pfam" id="PF22691">
    <property type="entry name" value="Thiolase_C_1"/>
    <property type="match status" value="1"/>
</dbReference>
<dbReference type="SUPFAM" id="SSF53901">
    <property type="entry name" value="Thiolase-like"/>
    <property type="match status" value="1"/>
</dbReference>
<feature type="domain" description="Thiolase C-terminal" evidence="1">
    <location>
        <begin position="8"/>
        <end position="74"/>
    </location>
</feature>
<organism evidence="2">
    <name type="scientific">marine sediment metagenome</name>
    <dbReference type="NCBI Taxonomy" id="412755"/>
    <lineage>
        <taxon>unclassified sequences</taxon>
        <taxon>metagenomes</taxon>
        <taxon>ecological metagenomes</taxon>
    </lineage>
</organism>
<dbReference type="PANTHER" id="PTHR42870">
    <property type="entry name" value="ACETYL-COA C-ACETYLTRANSFERASE"/>
    <property type="match status" value="1"/>
</dbReference>
<dbReference type="InterPro" id="IPR055140">
    <property type="entry name" value="Thiolase_C_2"/>
</dbReference>
<protein>
    <recommendedName>
        <fullName evidence="1">Thiolase C-terminal domain-containing protein</fullName>
    </recommendedName>
</protein>
<comment type="caution">
    <text evidence="2">The sequence shown here is derived from an EMBL/GenBank/DDBJ whole genome shotgun (WGS) entry which is preliminary data.</text>
</comment>
<evidence type="ECO:0000313" key="2">
    <source>
        <dbReference type="EMBL" id="GAI36213.1"/>
    </source>
</evidence>
<dbReference type="Gene3D" id="3.40.47.10">
    <property type="match status" value="1"/>
</dbReference>
<sequence length="83" mass="9581">MGKVRTDYDYTHWEETQRAAQRAYADVGIKDPRKEIGMCEVHDCFSIAELMCYEDLGFCEKGKAKEHISAAYQKKRGAKSDRD</sequence>
<dbReference type="InterPro" id="IPR016039">
    <property type="entry name" value="Thiolase-like"/>
</dbReference>
<evidence type="ECO:0000259" key="1">
    <source>
        <dbReference type="Pfam" id="PF22691"/>
    </source>
</evidence>
<dbReference type="AlphaFoldDB" id="X1MY41"/>
<reference evidence="2" key="1">
    <citation type="journal article" date="2014" name="Front. Microbiol.">
        <title>High frequency of phylogenetically diverse reductive dehalogenase-homologous genes in deep subseafloor sedimentary metagenomes.</title>
        <authorList>
            <person name="Kawai M."/>
            <person name="Futagami T."/>
            <person name="Toyoda A."/>
            <person name="Takaki Y."/>
            <person name="Nishi S."/>
            <person name="Hori S."/>
            <person name="Arai W."/>
            <person name="Tsubouchi T."/>
            <person name="Morono Y."/>
            <person name="Uchiyama I."/>
            <person name="Ito T."/>
            <person name="Fujiyama A."/>
            <person name="Inagaki F."/>
            <person name="Takami H."/>
        </authorList>
    </citation>
    <scope>NUCLEOTIDE SEQUENCE</scope>
    <source>
        <strain evidence="2">Expedition CK06-06</strain>
    </source>
</reference>